<name>A0A836C838_9STRA</name>
<evidence type="ECO:0000256" key="1">
    <source>
        <dbReference type="PROSITE-ProRule" id="PRU00023"/>
    </source>
</evidence>
<keyword evidence="1" id="KW-0040">ANK repeat</keyword>
<dbReference type="Gene3D" id="1.25.40.20">
    <property type="entry name" value="Ankyrin repeat-containing domain"/>
    <property type="match status" value="1"/>
</dbReference>
<gene>
    <name evidence="2" type="ORF">JKP88DRAFT_351527</name>
</gene>
<organism evidence="2 3">
    <name type="scientific">Tribonema minus</name>
    <dbReference type="NCBI Taxonomy" id="303371"/>
    <lineage>
        <taxon>Eukaryota</taxon>
        <taxon>Sar</taxon>
        <taxon>Stramenopiles</taxon>
        <taxon>Ochrophyta</taxon>
        <taxon>PX clade</taxon>
        <taxon>Xanthophyceae</taxon>
        <taxon>Tribonematales</taxon>
        <taxon>Tribonemataceae</taxon>
        <taxon>Tribonema</taxon>
    </lineage>
</organism>
<reference evidence="2" key="1">
    <citation type="submission" date="2021-02" db="EMBL/GenBank/DDBJ databases">
        <title>First Annotated Genome of the Yellow-green Alga Tribonema minus.</title>
        <authorList>
            <person name="Mahan K.M."/>
        </authorList>
    </citation>
    <scope>NUCLEOTIDE SEQUENCE</scope>
    <source>
        <strain evidence="2">UTEX B ZZ1240</strain>
    </source>
</reference>
<protein>
    <submittedName>
        <fullName evidence="2">Uncharacterized protein</fullName>
    </submittedName>
</protein>
<accession>A0A836C838</accession>
<evidence type="ECO:0000313" key="3">
    <source>
        <dbReference type="Proteomes" id="UP000664859"/>
    </source>
</evidence>
<comment type="caution">
    <text evidence="2">The sequence shown here is derived from an EMBL/GenBank/DDBJ whole genome shotgun (WGS) entry which is preliminary data.</text>
</comment>
<keyword evidence="3" id="KW-1185">Reference proteome</keyword>
<dbReference type="PROSITE" id="PS50088">
    <property type="entry name" value="ANK_REPEAT"/>
    <property type="match status" value="1"/>
</dbReference>
<evidence type="ECO:0000313" key="2">
    <source>
        <dbReference type="EMBL" id="KAG5175298.1"/>
    </source>
</evidence>
<feature type="non-terminal residue" evidence="2">
    <location>
        <position position="125"/>
    </location>
</feature>
<dbReference type="InterPro" id="IPR002110">
    <property type="entry name" value="Ankyrin_rpt"/>
</dbReference>
<dbReference type="EMBL" id="JAFCMP010000551">
    <property type="protein sequence ID" value="KAG5175298.1"/>
    <property type="molecule type" value="Genomic_DNA"/>
</dbReference>
<dbReference type="InterPro" id="IPR036770">
    <property type="entry name" value="Ankyrin_rpt-contain_sf"/>
</dbReference>
<dbReference type="SUPFAM" id="SSF48403">
    <property type="entry name" value="Ankyrin repeat"/>
    <property type="match status" value="1"/>
</dbReference>
<dbReference type="Proteomes" id="UP000664859">
    <property type="component" value="Unassembled WGS sequence"/>
</dbReference>
<proteinExistence type="predicted"/>
<feature type="repeat" description="ANK" evidence="1">
    <location>
        <begin position="25"/>
        <end position="57"/>
    </location>
</feature>
<dbReference type="Pfam" id="PF12796">
    <property type="entry name" value="Ank_2"/>
    <property type="match status" value="1"/>
</dbReference>
<sequence>RSGNASKLRHLAQHEGRCLSACNKFGESLAHLACRNGDLATLKVIIENGGSLTQCDDLQRLPLHWAAWADAPQWDVIRAHLDADDTLLVTTDLRGWTPLRYIKRANHGAWRDFLDGVKDHYWPRR</sequence>
<dbReference type="AlphaFoldDB" id="A0A836C838"/>
<dbReference type="OrthoDB" id="204260at2759"/>